<comment type="similarity">
    <text evidence="1">Belongs to the NSA1 family.</text>
</comment>
<dbReference type="SUPFAM" id="SSF50978">
    <property type="entry name" value="WD40 repeat-like"/>
    <property type="match status" value="1"/>
</dbReference>
<sequence length="449" mass="50161">MSSQRFYTGDEQGLIKVITITEPQVVKVKRVKRNQPTPEAPPKPIPTIITWGSPDREKAIQLLCWDHGKKYLAVARKNGLVQLVDPLNNGSSVYEFKLPLEKQDKVDTIFVGLFANTEHIITCTNTGVLTVQSIHNVSQQRTFSIGKDICRMRVHPKEHHVVATAGKEQELTLWDLNELSNDSSENSTPASKEKKTKQINGSSISSGKGSKKDAPSETRYKSKETLANGQLFKAKNVKNDHLDLRVPIWNTDFQFLSPINISRIAVGTRYHQIRVYDTKSGARRPVVDVEIGSMPVVAMANGPNANEIVFSDTEANVYSVNTVNGEILGQFKGFTGVATALATFVPFGGESDVSHLVSVAMDRCLRVHDLSKTRKLLHKVYLKQRMTAVVVGEFTPAEPSEEEEDNYNRSTKKSKDIKGEEGDEDDEDIWESMGKLKEKKTVKKRKNIQ</sequence>
<feature type="compositionally biased region" description="Basic and acidic residues" evidence="4">
    <location>
        <begin position="210"/>
        <end position="222"/>
    </location>
</feature>
<accession>A0A1Y2G5Q2</accession>
<comment type="caution">
    <text evidence="5">The sequence shown here is derived from an EMBL/GenBank/DDBJ whole genome shotgun (WGS) entry which is preliminary data.</text>
</comment>
<dbReference type="RefSeq" id="XP_021875438.1">
    <property type="nucleotide sequence ID" value="XM_022026105.1"/>
</dbReference>
<keyword evidence="6" id="KW-1185">Reference proteome</keyword>
<feature type="compositionally biased region" description="Basic residues" evidence="4">
    <location>
        <begin position="437"/>
        <end position="449"/>
    </location>
</feature>
<dbReference type="InParanoid" id="A0A1Y2G5Q2"/>
<feature type="compositionally biased region" description="Acidic residues" evidence="4">
    <location>
        <begin position="421"/>
        <end position="430"/>
    </location>
</feature>
<comment type="subunit">
    <text evidence="2">Component of the pre-66S ribosomal particle.</text>
</comment>
<organism evidence="5 6">
    <name type="scientific">Lobosporangium transversale</name>
    <dbReference type="NCBI Taxonomy" id="64571"/>
    <lineage>
        <taxon>Eukaryota</taxon>
        <taxon>Fungi</taxon>
        <taxon>Fungi incertae sedis</taxon>
        <taxon>Mucoromycota</taxon>
        <taxon>Mortierellomycotina</taxon>
        <taxon>Mortierellomycetes</taxon>
        <taxon>Mortierellales</taxon>
        <taxon>Mortierellaceae</taxon>
        <taxon>Lobosporangium</taxon>
    </lineage>
</organism>
<evidence type="ECO:0000256" key="2">
    <source>
        <dbReference type="ARBA" id="ARBA00011187"/>
    </source>
</evidence>
<dbReference type="InterPro" id="IPR015943">
    <property type="entry name" value="WD40/YVTN_repeat-like_dom_sf"/>
</dbReference>
<dbReference type="InterPro" id="IPR037379">
    <property type="entry name" value="WDR74/Nsa1"/>
</dbReference>
<evidence type="ECO:0000256" key="4">
    <source>
        <dbReference type="SAM" id="MobiDB-lite"/>
    </source>
</evidence>
<dbReference type="Gene3D" id="2.130.10.10">
    <property type="entry name" value="YVTN repeat-like/Quinoprotein amine dehydrogenase"/>
    <property type="match status" value="2"/>
</dbReference>
<dbReference type="STRING" id="64571.A0A1Y2G5Q2"/>
<evidence type="ECO:0000313" key="6">
    <source>
        <dbReference type="Proteomes" id="UP000193648"/>
    </source>
</evidence>
<name>A0A1Y2G5Q2_9FUNG</name>
<gene>
    <name evidence="5" type="ORF">BCR41DRAFT_365028</name>
</gene>
<dbReference type="Proteomes" id="UP000193648">
    <property type="component" value="Unassembled WGS sequence"/>
</dbReference>
<evidence type="ECO:0000313" key="5">
    <source>
        <dbReference type="EMBL" id="ORY96001.1"/>
    </source>
</evidence>
<proteinExistence type="inferred from homology"/>
<dbReference type="GO" id="GO:0005730">
    <property type="term" value="C:nucleolus"/>
    <property type="evidence" value="ECO:0007669"/>
    <property type="project" value="InterPro"/>
</dbReference>
<dbReference type="OrthoDB" id="18388at2759"/>
<reference evidence="5 6" key="1">
    <citation type="submission" date="2016-07" db="EMBL/GenBank/DDBJ databases">
        <title>Pervasive Adenine N6-methylation of Active Genes in Fungi.</title>
        <authorList>
            <consortium name="DOE Joint Genome Institute"/>
            <person name="Mondo S.J."/>
            <person name="Dannebaum R.O."/>
            <person name="Kuo R.C."/>
            <person name="Labutti K."/>
            <person name="Haridas S."/>
            <person name="Kuo A."/>
            <person name="Salamov A."/>
            <person name="Ahrendt S.R."/>
            <person name="Lipzen A."/>
            <person name="Sullivan W."/>
            <person name="Andreopoulos W.B."/>
            <person name="Clum A."/>
            <person name="Lindquist E."/>
            <person name="Daum C."/>
            <person name="Ramamoorthy G.K."/>
            <person name="Gryganskyi A."/>
            <person name="Culley D."/>
            <person name="Magnuson J.K."/>
            <person name="James T.Y."/>
            <person name="O'Malley M.A."/>
            <person name="Stajich J.E."/>
            <person name="Spatafora J.W."/>
            <person name="Visel A."/>
            <person name="Grigoriev I.V."/>
        </authorList>
    </citation>
    <scope>NUCLEOTIDE SEQUENCE [LARGE SCALE GENOMIC DNA]</scope>
    <source>
        <strain evidence="5 6">NRRL 3116</strain>
    </source>
</reference>
<dbReference type="CDD" id="cd22857">
    <property type="entry name" value="WDR74"/>
    <property type="match status" value="1"/>
</dbReference>
<dbReference type="GO" id="GO:0042273">
    <property type="term" value="P:ribosomal large subunit biogenesis"/>
    <property type="evidence" value="ECO:0007669"/>
    <property type="project" value="InterPro"/>
</dbReference>
<feature type="region of interest" description="Disordered" evidence="4">
    <location>
        <begin position="180"/>
        <end position="222"/>
    </location>
</feature>
<protein>
    <recommendedName>
        <fullName evidence="3">Ribosome biogenesis protein NSA1</fullName>
    </recommendedName>
</protein>
<dbReference type="FunCoup" id="A0A1Y2G5Q2">
    <property type="interactions" value="282"/>
</dbReference>
<feature type="region of interest" description="Disordered" evidence="4">
    <location>
        <begin position="394"/>
        <end position="449"/>
    </location>
</feature>
<dbReference type="PANTHER" id="PTHR16038:SF4">
    <property type="entry name" value="WD REPEAT-CONTAINING PROTEIN 74"/>
    <property type="match status" value="1"/>
</dbReference>
<evidence type="ECO:0000256" key="1">
    <source>
        <dbReference type="ARBA" id="ARBA00007861"/>
    </source>
</evidence>
<dbReference type="GeneID" id="33567948"/>
<dbReference type="EMBL" id="MCFF01000080">
    <property type="protein sequence ID" value="ORY96001.1"/>
    <property type="molecule type" value="Genomic_DNA"/>
</dbReference>
<dbReference type="GO" id="GO:0030687">
    <property type="term" value="C:preribosome, large subunit precursor"/>
    <property type="evidence" value="ECO:0007669"/>
    <property type="project" value="TreeGrafter"/>
</dbReference>
<evidence type="ECO:0000256" key="3">
    <source>
        <dbReference type="ARBA" id="ARBA00014234"/>
    </source>
</evidence>
<dbReference type="InterPro" id="IPR036322">
    <property type="entry name" value="WD40_repeat_dom_sf"/>
</dbReference>
<dbReference type="AlphaFoldDB" id="A0A1Y2G5Q2"/>
<dbReference type="PANTHER" id="PTHR16038">
    <property type="entry name" value="NOP SEVEN ASSOCIATED PROTEIN 1"/>
    <property type="match status" value="1"/>
</dbReference>